<feature type="transmembrane region" description="Helical" evidence="2">
    <location>
        <begin position="47"/>
        <end position="68"/>
    </location>
</feature>
<dbReference type="KEGG" id="aol:S58_56390"/>
<keyword evidence="2" id="KW-1133">Transmembrane helix</keyword>
<evidence type="ECO:0000313" key="4">
    <source>
        <dbReference type="Proteomes" id="UP000011841"/>
    </source>
</evidence>
<evidence type="ECO:0000313" key="3">
    <source>
        <dbReference type="EMBL" id="BAM91616.1"/>
    </source>
</evidence>
<proteinExistence type="predicted"/>
<keyword evidence="4" id="KW-1185">Reference proteome</keyword>
<evidence type="ECO:0000256" key="2">
    <source>
        <dbReference type="SAM" id="Phobius"/>
    </source>
</evidence>
<dbReference type="Proteomes" id="UP000011841">
    <property type="component" value="Chromosome"/>
</dbReference>
<evidence type="ECO:0000256" key="1">
    <source>
        <dbReference type="SAM" id="MobiDB-lite"/>
    </source>
</evidence>
<dbReference type="STRING" id="1245469.S58_56390"/>
<reference evidence="3 4" key="1">
    <citation type="journal article" date="2013" name="Appl. Environ. Microbiol.">
        <title>Genome analysis suggests that the soil oligotrophic bacterium Agromonas oligotrophica (Bradyrhizobium oligotrophicum) is a nitrogen-fixing symbiont of Aeschynomene indica.</title>
        <authorList>
            <person name="Okubo T."/>
            <person name="Fukushima S."/>
            <person name="Itakura M."/>
            <person name="Oshima K."/>
            <person name="Longtonglang A."/>
            <person name="Teaumroong N."/>
            <person name="Mitsui H."/>
            <person name="Hattori M."/>
            <person name="Hattori R."/>
            <person name="Hattori T."/>
            <person name="Minamisawa K."/>
        </authorList>
    </citation>
    <scope>NUCLEOTIDE SEQUENCE [LARGE SCALE GENOMIC DNA]</scope>
    <source>
        <strain evidence="3 4">S58</strain>
    </source>
</reference>
<keyword evidence="2" id="KW-0472">Membrane</keyword>
<dbReference type="AlphaFoldDB" id="M4ZDR7"/>
<feature type="compositionally biased region" description="Basic and acidic residues" evidence="1">
    <location>
        <begin position="136"/>
        <end position="156"/>
    </location>
</feature>
<feature type="region of interest" description="Disordered" evidence="1">
    <location>
        <begin position="132"/>
        <end position="165"/>
    </location>
</feature>
<organism evidence="3 4">
    <name type="scientific">Bradyrhizobium oligotrophicum S58</name>
    <dbReference type="NCBI Taxonomy" id="1245469"/>
    <lineage>
        <taxon>Bacteria</taxon>
        <taxon>Pseudomonadati</taxon>
        <taxon>Pseudomonadota</taxon>
        <taxon>Alphaproteobacteria</taxon>
        <taxon>Hyphomicrobiales</taxon>
        <taxon>Nitrobacteraceae</taxon>
        <taxon>Bradyrhizobium</taxon>
    </lineage>
</organism>
<name>M4ZDR7_9BRAD</name>
<gene>
    <name evidence="3" type="ORF">S58_56390</name>
</gene>
<dbReference type="HOGENOM" id="CLU_1607713_0_0_5"/>
<dbReference type="EMBL" id="AP012603">
    <property type="protein sequence ID" value="BAM91616.1"/>
    <property type="molecule type" value="Genomic_DNA"/>
</dbReference>
<keyword evidence="2" id="KW-0812">Transmembrane</keyword>
<dbReference type="eggNOG" id="ENOG5031CFV">
    <property type="taxonomic scope" value="Bacteria"/>
</dbReference>
<sequence>MKVARGKHIDVTHRWKTGMCNLPCGSWISQRSDAPVTRANDHRHRTAARFAALAVMFSVALCALMALATPSFARDRLQREELEAWWNETQAGKSATRKTCAVAAETGCSRDKVARSRGAAYPIVKRARNVTANARAEARQSADSDAARTPRHDRPGRYFLHGPRF</sequence>
<protein>
    <submittedName>
        <fullName evidence="3">Uncharacterized protein</fullName>
    </submittedName>
</protein>
<accession>M4ZDR7</accession>